<sequence length="104" mass="11166">MGSQRSHGEGGDAAMYEASSGIVREGDADVGRQGREGTPSEGAMDVGDTVGGAWSGQEPKRATRVRAIWEQEETMGRESQREGGRRMLERKVKEGLACVQSRGI</sequence>
<gene>
    <name evidence="2" type="ORF">AMTR_s00031p00171370</name>
</gene>
<accession>U5CTI3</accession>
<reference evidence="3" key="1">
    <citation type="journal article" date="2013" name="Science">
        <title>The Amborella genome and the evolution of flowering plants.</title>
        <authorList>
            <consortium name="Amborella Genome Project"/>
        </authorList>
    </citation>
    <scope>NUCLEOTIDE SEQUENCE [LARGE SCALE GENOMIC DNA]</scope>
</reference>
<feature type="compositionally biased region" description="Basic and acidic residues" evidence="1">
    <location>
        <begin position="24"/>
        <end position="35"/>
    </location>
</feature>
<keyword evidence="3" id="KW-1185">Reference proteome</keyword>
<evidence type="ECO:0008006" key="4">
    <source>
        <dbReference type="Google" id="ProtNLM"/>
    </source>
</evidence>
<dbReference type="Gramene" id="ERN16561">
    <property type="protein sequence ID" value="ERN16561"/>
    <property type="gene ID" value="AMTR_s00031p00171370"/>
</dbReference>
<dbReference type="EMBL" id="KI392442">
    <property type="protein sequence ID" value="ERN16561.1"/>
    <property type="molecule type" value="Genomic_DNA"/>
</dbReference>
<evidence type="ECO:0000313" key="3">
    <source>
        <dbReference type="Proteomes" id="UP000017836"/>
    </source>
</evidence>
<dbReference type="AlphaFoldDB" id="U5CTI3"/>
<organism evidence="2 3">
    <name type="scientific">Amborella trichopoda</name>
    <dbReference type="NCBI Taxonomy" id="13333"/>
    <lineage>
        <taxon>Eukaryota</taxon>
        <taxon>Viridiplantae</taxon>
        <taxon>Streptophyta</taxon>
        <taxon>Embryophyta</taxon>
        <taxon>Tracheophyta</taxon>
        <taxon>Spermatophyta</taxon>
        <taxon>Magnoliopsida</taxon>
        <taxon>Amborellales</taxon>
        <taxon>Amborellaceae</taxon>
        <taxon>Amborella</taxon>
    </lineage>
</organism>
<dbReference type="HOGENOM" id="CLU_2253715_0_0_1"/>
<proteinExistence type="predicted"/>
<name>U5CTI3_AMBTC</name>
<dbReference type="Proteomes" id="UP000017836">
    <property type="component" value="Unassembled WGS sequence"/>
</dbReference>
<feature type="compositionally biased region" description="Basic and acidic residues" evidence="1">
    <location>
        <begin position="74"/>
        <end position="87"/>
    </location>
</feature>
<evidence type="ECO:0000256" key="1">
    <source>
        <dbReference type="SAM" id="MobiDB-lite"/>
    </source>
</evidence>
<feature type="region of interest" description="Disordered" evidence="1">
    <location>
        <begin position="22"/>
        <end position="87"/>
    </location>
</feature>
<protein>
    <recommendedName>
        <fullName evidence="4">DUF834 domain-containing protein</fullName>
    </recommendedName>
</protein>
<evidence type="ECO:0000313" key="2">
    <source>
        <dbReference type="EMBL" id="ERN16561.1"/>
    </source>
</evidence>